<dbReference type="InterPro" id="IPR001610">
    <property type="entry name" value="PAC"/>
</dbReference>
<dbReference type="InterPro" id="IPR043128">
    <property type="entry name" value="Rev_trsase/Diguanyl_cyclase"/>
</dbReference>
<keyword evidence="3 7" id="KW-0812">Transmembrane</keyword>
<gene>
    <name evidence="10" type="ORF">CPZ25_013905</name>
</gene>
<keyword evidence="4 7" id="KW-1133">Transmembrane helix</keyword>
<dbReference type="SMART" id="SM00086">
    <property type="entry name" value="PAC"/>
    <property type="match status" value="1"/>
</dbReference>
<accession>A0A4P9C9V5</accession>
<dbReference type="Gene3D" id="3.30.450.20">
    <property type="entry name" value="PAS domain"/>
    <property type="match status" value="2"/>
</dbReference>
<dbReference type="Gene3D" id="3.30.70.270">
    <property type="match status" value="1"/>
</dbReference>
<dbReference type="InterPro" id="IPR000160">
    <property type="entry name" value="GGDEF_dom"/>
</dbReference>
<dbReference type="PROSITE" id="PS50887">
    <property type="entry name" value="GGDEF"/>
    <property type="match status" value="1"/>
</dbReference>
<dbReference type="NCBIfam" id="TIGR00254">
    <property type="entry name" value="GGDEF"/>
    <property type="match status" value="1"/>
</dbReference>
<dbReference type="KEGG" id="emt:CPZ25_013905"/>
<keyword evidence="11" id="KW-1185">Reference proteome</keyword>
<dbReference type="CDD" id="cd00130">
    <property type="entry name" value="PAS"/>
    <property type="match status" value="1"/>
</dbReference>
<dbReference type="SUPFAM" id="SSF55073">
    <property type="entry name" value="Nucleotide cyclase"/>
    <property type="match status" value="1"/>
</dbReference>
<comment type="subcellular location">
    <subcellularLocation>
        <location evidence="1">Cell membrane</location>
        <topology evidence="1">Multi-pass membrane protein</topology>
    </subcellularLocation>
</comment>
<dbReference type="Proteomes" id="UP000218387">
    <property type="component" value="Chromosome"/>
</dbReference>
<evidence type="ECO:0000313" key="10">
    <source>
        <dbReference type="EMBL" id="QCT72378.1"/>
    </source>
</evidence>
<dbReference type="InterPro" id="IPR000014">
    <property type="entry name" value="PAS"/>
</dbReference>
<dbReference type="InterPro" id="IPR035965">
    <property type="entry name" value="PAS-like_dom_sf"/>
</dbReference>
<dbReference type="InterPro" id="IPR000700">
    <property type="entry name" value="PAS-assoc_C"/>
</dbReference>
<dbReference type="RefSeq" id="WP_096918880.1">
    <property type="nucleotide sequence ID" value="NZ_CP029487.1"/>
</dbReference>
<protein>
    <submittedName>
        <fullName evidence="10">GGDEF domain-containing protein</fullName>
    </submittedName>
</protein>
<reference evidence="10 11" key="1">
    <citation type="submission" date="2018-05" db="EMBL/GenBank/DDBJ databases">
        <title>Genome comparison of Eubacterium sp.</title>
        <authorList>
            <person name="Feng Y."/>
            <person name="Sanchez-Andrea I."/>
            <person name="Stams A.J.M."/>
            <person name="De Vos W.M."/>
        </authorList>
    </citation>
    <scope>NUCLEOTIDE SEQUENCE [LARGE SCALE GENOMIC DNA]</scope>
    <source>
        <strain evidence="10 11">YI</strain>
    </source>
</reference>
<dbReference type="EMBL" id="CP029487">
    <property type="protein sequence ID" value="QCT72378.1"/>
    <property type="molecule type" value="Genomic_DNA"/>
</dbReference>
<dbReference type="GO" id="GO:0005886">
    <property type="term" value="C:plasma membrane"/>
    <property type="evidence" value="ECO:0007669"/>
    <property type="project" value="UniProtKB-SubCell"/>
</dbReference>
<dbReference type="Pfam" id="PF00990">
    <property type="entry name" value="GGDEF"/>
    <property type="match status" value="1"/>
</dbReference>
<dbReference type="InterPro" id="IPR029787">
    <property type="entry name" value="Nucleotide_cyclase"/>
</dbReference>
<evidence type="ECO:0000259" key="8">
    <source>
        <dbReference type="PROSITE" id="PS50113"/>
    </source>
</evidence>
<dbReference type="AlphaFoldDB" id="A0A4P9C9V5"/>
<dbReference type="PANTHER" id="PTHR46663">
    <property type="entry name" value="DIGUANYLATE CYCLASE DGCT-RELATED"/>
    <property type="match status" value="1"/>
</dbReference>
<dbReference type="InterPro" id="IPR033479">
    <property type="entry name" value="dCache_1"/>
</dbReference>
<feature type="transmembrane region" description="Helical" evidence="7">
    <location>
        <begin position="290"/>
        <end position="314"/>
    </location>
</feature>
<evidence type="ECO:0000256" key="1">
    <source>
        <dbReference type="ARBA" id="ARBA00004651"/>
    </source>
</evidence>
<feature type="domain" description="GGDEF" evidence="9">
    <location>
        <begin position="492"/>
        <end position="625"/>
    </location>
</feature>
<evidence type="ECO:0000313" key="11">
    <source>
        <dbReference type="Proteomes" id="UP000218387"/>
    </source>
</evidence>
<proteinExistence type="predicted"/>
<dbReference type="InterPro" id="IPR052163">
    <property type="entry name" value="DGC-Regulatory_Protein"/>
</dbReference>
<feature type="domain" description="PAC" evidence="8">
    <location>
        <begin position="409"/>
        <end position="461"/>
    </location>
</feature>
<feature type="coiled-coil region" evidence="6">
    <location>
        <begin position="313"/>
        <end position="340"/>
    </location>
</feature>
<evidence type="ECO:0000256" key="7">
    <source>
        <dbReference type="SAM" id="Phobius"/>
    </source>
</evidence>
<keyword evidence="5 7" id="KW-0472">Membrane</keyword>
<evidence type="ECO:0000259" key="9">
    <source>
        <dbReference type="PROSITE" id="PS50887"/>
    </source>
</evidence>
<dbReference type="CDD" id="cd18773">
    <property type="entry name" value="PDC1_HK_sensor"/>
    <property type="match status" value="1"/>
</dbReference>
<keyword evidence="6" id="KW-0175">Coiled coil</keyword>
<keyword evidence="2" id="KW-1003">Cell membrane</keyword>
<evidence type="ECO:0000256" key="2">
    <source>
        <dbReference type="ARBA" id="ARBA00022475"/>
    </source>
</evidence>
<evidence type="ECO:0000256" key="5">
    <source>
        <dbReference type="ARBA" id="ARBA00023136"/>
    </source>
</evidence>
<sequence length="626" mass="70402">MRDKRRRSSRLLNGIIVIAAILVVIGVSFIYVKSVKGKVSEETGQYLEEVGIQSAALIKQKFDDDLENLKAAAAVIGATDLALDDDQIMEALQQTEEALKFRNVAVAALDGTAYEIKDSAVYTVDVSEKEHFRYAAVGVPTISNPTVPEDHSEESIVLAVPVYRDDAIIGVIMGRYYLSDLTELLSVNTFDGKGYSYMARRSGEVFVTSNNENADRTLKNLNTDFEDSHFEDPFALQTMQVNMLEGKSGSVSYVWNGTSRTMRYLPVGINDWYLLSVLPNEVVESRATGLVVQAAVFCCVLFGVFTVLSLYVLGNQRRKNEELRKTHQELETNEQRYEIVMAQSKDIIFEWNIKTGHIYHSDMFRQKFGFESPSENFPEAVLEAKGVPESDESVFLEIYQKIAGGAPYAEGEFRVYDNTHYPRWCRSRVSLIVDENGEPSRGIGILIDIDEEMREKEKIMEAAEKDFLTQTFNKGAAESRIELWMKENAGAQRAGLLMIDVDNFKQVNDTFGHISGDRVLREVTKKISAIFRESDVVGRIGGDEFVVLMKNIQDTEAVTKKAQEIIRIFESCRVGVQKEYCISGSIGIALFPEDGTAYKELLGKADQALYYAKAHGKNQFVYFKED</sequence>
<dbReference type="CDD" id="cd12912">
    <property type="entry name" value="PDC2_MCP_like"/>
    <property type="match status" value="1"/>
</dbReference>
<evidence type="ECO:0000256" key="3">
    <source>
        <dbReference type="ARBA" id="ARBA00022692"/>
    </source>
</evidence>
<feature type="transmembrane region" description="Helical" evidence="7">
    <location>
        <begin position="12"/>
        <end position="32"/>
    </location>
</feature>
<dbReference type="Pfam" id="PF02743">
    <property type="entry name" value="dCache_1"/>
    <property type="match status" value="1"/>
</dbReference>
<dbReference type="SMART" id="SM00267">
    <property type="entry name" value="GGDEF"/>
    <property type="match status" value="1"/>
</dbReference>
<name>A0A4P9C9V5_EUBML</name>
<dbReference type="CDD" id="cd01949">
    <property type="entry name" value="GGDEF"/>
    <property type="match status" value="1"/>
</dbReference>
<dbReference type="FunFam" id="3.30.70.270:FF:000001">
    <property type="entry name" value="Diguanylate cyclase domain protein"/>
    <property type="match status" value="1"/>
</dbReference>
<evidence type="ECO:0000256" key="6">
    <source>
        <dbReference type="SAM" id="Coils"/>
    </source>
</evidence>
<organism evidence="10 11">
    <name type="scientific">Eubacterium maltosivorans</name>
    <dbReference type="NCBI Taxonomy" id="2041044"/>
    <lineage>
        <taxon>Bacteria</taxon>
        <taxon>Bacillati</taxon>
        <taxon>Bacillota</taxon>
        <taxon>Clostridia</taxon>
        <taxon>Eubacteriales</taxon>
        <taxon>Eubacteriaceae</taxon>
        <taxon>Eubacterium</taxon>
    </lineage>
</organism>
<evidence type="ECO:0000256" key="4">
    <source>
        <dbReference type="ARBA" id="ARBA00022989"/>
    </source>
</evidence>
<dbReference type="PROSITE" id="PS50113">
    <property type="entry name" value="PAC"/>
    <property type="match status" value="1"/>
</dbReference>
<dbReference type="PANTHER" id="PTHR46663:SF2">
    <property type="entry name" value="GGDEF DOMAIN-CONTAINING PROTEIN"/>
    <property type="match status" value="1"/>
</dbReference>
<dbReference type="SUPFAM" id="SSF55785">
    <property type="entry name" value="PYP-like sensor domain (PAS domain)"/>
    <property type="match status" value="1"/>
</dbReference>